<reference evidence="2" key="1">
    <citation type="journal article" date="2023" name="Arch. Microbiol.">
        <title>Desulfoferula mesophilus gen. nov. sp. nov., a mesophilic sulfate-reducing bacterium isolated from a brackish lake sediment.</title>
        <authorList>
            <person name="Watanabe T."/>
            <person name="Yabe T."/>
            <person name="Tsuji J.M."/>
            <person name="Fukui M."/>
        </authorList>
    </citation>
    <scope>NUCLEOTIDE SEQUENCE [LARGE SCALE GENOMIC DNA]</scope>
    <source>
        <strain evidence="2">12FAK</strain>
    </source>
</reference>
<proteinExistence type="predicted"/>
<gene>
    <name evidence="1" type="ORF">FAK_08080</name>
</gene>
<evidence type="ECO:0008006" key="3">
    <source>
        <dbReference type="Google" id="ProtNLM"/>
    </source>
</evidence>
<dbReference type="EMBL" id="AP028679">
    <property type="protein sequence ID" value="BEQ13742.1"/>
    <property type="molecule type" value="Genomic_DNA"/>
</dbReference>
<dbReference type="KEGG" id="dmp:FAK_08080"/>
<name>A0AAU9EYA3_9BACT</name>
<dbReference type="Proteomes" id="UP001366166">
    <property type="component" value="Chromosome"/>
</dbReference>
<evidence type="ECO:0000313" key="1">
    <source>
        <dbReference type="EMBL" id="BEQ13742.1"/>
    </source>
</evidence>
<accession>A0AAU9EYA3</accession>
<organism evidence="1 2">
    <name type="scientific">Desulfoferula mesophila</name>
    <dbReference type="NCBI Taxonomy" id="3058419"/>
    <lineage>
        <taxon>Bacteria</taxon>
        <taxon>Pseudomonadati</taxon>
        <taxon>Thermodesulfobacteriota</taxon>
        <taxon>Desulfarculia</taxon>
        <taxon>Desulfarculales</taxon>
        <taxon>Desulfarculaceae</taxon>
        <taxon>Desulfoferula</taxon>
    </lineage>
</organism>
<keyword evidence="2" id="KW-1185">Reference proteome</keyword>
<evidence type="ECO:0000313" key="2">
    <source>
        <dbReference type="Proteomes" id="UP001366166"/>
    </source>
</evidence>
<protein>
    <recommendedName>
        <fullName evidence="3">Protochlamydia outer membrane protein domain-containing protein</fullName>
    </recommendedName>
</protein>
<sequence>MDLGGWMVPRIGNLKYNLNYEGSYSPSQAVQGQNSDLGYLSNTGRFLVPLYQNPRDELALHGRASHMYIDSSAVLPDSGQAFPQDLYDLRLGATYRHKMERGWVFGGELTVGSPSDKPFNQLDDTSISATATLLTPQGKAHRWLFLINYSNTRDFLPGIPIPGVAYAYMPDQNLSILVGLPLASVRYKPAPKWTLSGLYIYPNTVISSVAYRPKPWVEGFAGFDWTYQRWFLSERTDDKNRLFFYQKEAKAGLKFFLPHDLLLRLTASYAFDRLWFQGDDWSDRGQDQVDLDNGYVFGATLNWRF</sequence>
<dbReference type="AlphaFoldDB" id="A0AAU9EYA3"/>